<sequence>MSQPPSPKQLCKRCDRLELGRMLADEVNERPMGAISHYRNPTCPFCGLIARAKEVASADGWDLTTFSLTNPSPRLFIQSRSGVSVKNNGYVDHRSPRLLLAVDQKPSRQQNRRPLREIDRLESRYILAEIESLSNDDLQGLMRRRDIPCRLSVPLVQHWLKGCKEHKHSAAALKRGSTGPFDGQPFRLIDVMQECLTLQLKRCDYVALSYVWGTSPTILTSDRNPESLILVTTRQNLSVLCHPHALSSSHLRLGRIPQTISDAMELTRKIGIQYLWVDTLCIVQDDEQDKARLISHIDDVYDNSTVTIMAATGNGPDEGLAGIGPRVGCPIKPHYILDERNGGTLSLSLSLPSLCHEVRKGVWDTRGWTFQEQSLSQRCLYFTSDEIFFQCPEVQWREGYDYGEGHSPNTQVQIRTGPPWWSKRLRNDPDPTPYHYLGDTTNGLDVECYQRAVQEYSRRHLTYSHDILNAFEGIFNRFQQAQQSSRDLSIRQTQGIPAHLMVQALLWFPSESCRQRVSTERFSTWSWASWVGPVEFIFAESLWLSRSISHAPRKNAPLHIAIAQWHFGDANSGTWSNRAWQPARELRGQRSRHSPTQDLTTQRYLSDVIGIRPKPLLDQSLNPPQPSLRCGQLGFIGAFLGSGSFDLSDAVTERIKSLVVSKVHIGQFRFDGDMAVPVTELVMVVCTITVMSLPRTIMIFLGMTTRDGVSVRVGIGYAYYSKDAGAHKPPWEYKFFVME</sequence>
<dbReference type="AlphaFoldDB" id="A0A317WX79"/>
<proteinExistence type="predicted"/>
<dbReference type="RefSeq" id="XP_025403396.1">
    <property type="nucleotide sequence ID" value="XM_025539114.1"/>
</dbReference>
<protein>
    <submittedName>
        <fullName evidence="2">HET-domain-containing protein</fullName>
    </submittedName>
</protein>
<dbReference type="Proteomes" id="UP000247233">
    <property type="component" value="Unassembled WGS sequence"/>
</dbReference>
<dbReference type="Pfam" id="PF06985">
    <property type="entry name" value="HET"/>
    <property type="match status" value="1"/>
</dbReference>
<evidence type="ECO:0000313" key="2">
    <source>
        <dbReference type="EMBL" id="PWY90953.1"/>
    </source>
</evidence>
<gene>
    <name evidence="2" type="ORF">BO70DRAFT_284098</name>
</gene>
<dbReference type="EMBL" id="MSFL01000002">
    <property type="protein sequence ID" value="PWY90953.1"/>
    <property type="molecule type" value="Genomic_DNA"/>
</dbReference>
<dbReference type="InterPro" id="IPR010730">
    <property type="entry name" value="HET"/>
</dbReference>
<accession>A0A317WX79</accession>
<feature type="domain" description="Heterokaryon incompatibility" evidence="1">
    <location>
        <begin position="205"/>
        <end position="372"/>
    </location>
</feature>
<dbReference type="GeneID" id="37061351"/>
<evidence type="ECO:0000313" key="3">
    <source>
        <dbReference type="Proteomes" id="UP000247233"/>
    </source>
</evidence>
<reference evidence="2 3" key="1">
    <citation type="submission" date="2016-12" db="EMBL/GenBank/DDBJ databases">
        <title>The genomes of Aspergillus section Nigri reveals drivers in fungal speciation.</title>
        <authorList>
            <consortium name="DOE Joint Genome Institute"/>
            <person name="Vesth T.C."/>
            <person name="Nybo J."/>
            <person name="Theobald S."/>
            <person name="Brandl J."/>
            <person name="Frisvad J.C."/>
            <person name="Nielsen K.F."/>
            <person name="Lyhne E.K."/>
            <person name="Kogle M.E."/>
            <person name="Kuo A."/>
            <person name="Riley R."/>
            <person name="Clum A."/>
            <person name="Nolan M."/>
            <person name="Lipzen A."/>
            <person name="Salamov A."/>
            <person name="Henrissat B."/>
            <person name="Wiebenga A."/>
            <person name="De Vries R.P."/>
            <person name="Grigoriev I.V."/>
            <person name="Mortensen U.H."/>
            <person name="Andersen M.R."/>
            <person name="Baker S.E."/>
        </authorList>
    </citation>
    <scope>NUCLEOTIDE SEQUENCE [LARGE SCALE GENOMIC DNA]</scope>
    <source>
        <strain evidence="2 3">CBS 117.55</strain>
    </source>
</reference>
<keyword evidence="3" id="KW-1185">Reference proteome</keyword>
<comment type="caution">
    <text evidence="2">The sequence shown here is derived from an EMBL/GenBank/DDBJ whole genome shotgun (WGS) entry which is preliminary data.</text>
</comment>
<dbReference type="PANTHER" id="PTHR33112">
    <property type="entry name" value="DOMAIN PROTEIN, PUTATIVE-RELATED"/>
    <property type="match status" value="1"/>
</dbReference>
<organism evidence="2 3">
    <name type="scientific">Aspergillus heteromorphus CBS 117.55</name>
    <dbReference type="NCBI Taxonomy" id="1448321"/>
    <lineage>
        <taxon>Eukaryota</taxon>
        <taxon>Fungi</taxon>
        <taxon>Dikarya</taxon>
        <taxon>Ascomycota</taxon>
        <taxon>Pezizomycotina</taxon>
        <taxon>Eurotiomycetes</taxon>
        <taxon>Eurotiomycetidae</taxon>
        <taxon>Eurotiales</taxon>
        <taxon>Aspergillaceae</taxon>
        <taxon>Aspergillus</taxon>
        <taxon>Aspergillus subgen. Circumdati</taxon>
    </lineage>
</organism>
<evidence type="ECO:0000259" key="1">
    <source>
        <dbReference type="Pfam" id="PF06985"/>
    </source>
</evidence>
<dbReference type="VEuPathDB" id="FungiDB:BO70DRAFT_284098"/>
<dbReference type="PANTHER" id="PTHR33112:SF12">
    <property type="entry name" value="HETEROKARYON INCOMPATIBILITY DOMAIN-CONTAINING PROTEIN"/>
    <property type="match status" value="1"/>
</dbReference>
<dbReference type="OrthoDB" id="5362512at2759"/>
<name>A0A317WX79_9EURO</name>